<dbReference type="HAMAP" id="MF_00221">
    <property type="entry name" value="NRAMP"/>
    <property type="match status" value="1"/>
</dbReference>
<organism evidence="8 9">
    <name type="scientific">Cuscuta epithymum</name>
    <dbReference type="NCBI Taxonomy" id="186058"/>
    <lineage>
        <taxon>Eukaryota</taxon>
        <taxon>Viridiplantae</taxon>
        <taxon>Streptophyta</taxon>
        <taxon>Embryophyta</taxon>
        <taxon>Tracheophyta</taxon>
        <taxon>Spermatophyta</taxon>
        <taxon>Magnoliopsida</taxon>
        <taxon>eudicotyledons</taxon>
        <taxon>Gunneridae</taxon>
        <taxon>Pentapetalae</taxon>
        <taxon>asterids</taxon>
        <taxon>lamiids</taxon>
        <taxon>Solanales</taxon>
        <taxon>Convolvulaceae</taxon>
        <taxon>Cuscuteae</taxon>
        <taxon>Cuscuta</taxon>
        <taxon>Cuscuta subgen. Cuscuta</taxon>
    </lineage>
</organism>
<evidence type="ECO:0000256" key="3">
    <source>
        <dbReference type="ARBA" id="ARBA00022692"/>
    </source>
</evidence>
<accession>A0AAV0DZC2</accession>
<feature type="transmembrane region" description="Helical" evidence="7">
    <location>
        <begin position="499"/>
        <end position="521"/>
    </location>
</feature>
<feature type="transmembrane region" description="Helical" evidence="7">
    <location>
        <begin position="194"/>
        <end position="216"/>
    </location>
</feature>
<feature type="transmembrane region" description="Helical" evidence="7">
    <location>
        <begin position="113"/>
        <end position="135"/>
    </location>
</feature>
<evidence type="ECO:0000256" key="6">
    <source>
        <dbReference type="SAM" id="MobiDB-lite"/>
    </source>
</evidence>
<feature type="compositionally biased region" description="Polar residues" evidence="6">
    <location>
        <begin position="1"/>
        <end position="15"/>
    </location>
</feature>
<gene>
    <name evidence="8" type="ORF">CEPIT_LOCUS19391</name>
</gene>
<evidence type="ECO:0000313" key="9">
    <source>
        <dbReference type="Proteomes" id="UP001152523"/>
    </source>
</evidence>
<comment type="similarity">
    <text evidence="2">Belongs to the NRAMP (TC 2.A.55) family.</text>
</comment>
<dbReference type="Pfam" id="PF01566">
    <property type="entry name" value="Nramp"/>
    <property type="match status" value="1"/>
</dbReference>
<keyword evidence="5 7" id="KW-0472">Membrane</keyword>
<dbReference type="GO" id="GO:0034755">
    <property type="term" value="P:iron ion transmembrane transport"/>
    <property type="evidence" value="ECO:0007669"/>
    <property type="project" value="TreeGrafter"/>
</dbReference>
<keyword evidence="3 7" id="KW-0812">Transmembrane</keyword>
<dbReference type="EMBL" id="CAMAPF010000180">
    <property type="protein sequence ID" value="CAH9111076.1"/>
    <property type="molecule type" value="Genomic_DNA"/>
</dbReference>
<evidence type="ECO:0000256" key="2">
    <source>
        <dbReference type="ARBA" id="ARBA00009965"/>
    </source>
</evidence>
<feature type="transmembrane region" description="Helical" evidence="7">
    <location>
        <begin position="355"/>
        <end position="374"/>
    </location>
</feature>
<reference evidence="8" key="1">
    <citation type="submission" date="2022-07" db="EMBL/GenBank/DDBJ databases">
        <authorList>
            <person name="Macas J."/>
            <person name="Novak P."/>
            <person name="Neumann P."/>
        </authorList>
    </citation>
    <scope>NUCLEOTIDE SEQUENCE</scope>
</reference>
<dbReference type="AlphaFoldDB" id="A0AAV0DZC2"/>
<feature type="transmembrane region" description="Helical" evidence="7">
    <location>
        <begin position="223"/>
        <end position="241"/>
    </location>
</feature>
<evidence type="ECO:0000256" key="5">
    <source>
        <dbReference type="ARBA" id="ARBA00023136"/>
    </source>
</evidence>
<feature type="transmembrane region" description="Helical" evidence="7">
    <location>
        <begin position="314"/>
        <end position="334"/>
    </location>
</feature>
<dbReference type="PANTHER" id="PTHR11706:SF104">
    <property type="entry name" value="METAL TRANSPORTER NRAMP2"/>
    <property type="match status" value="1"/>
</dbReference>
<comment type="caution">
    <text evidence="8">The sequence shown here is derived from an EMBL/GenBank/DDBJ whole genome shotgun (WGS) entry which is preliminary data.</text>
</comment>
<dbReference type="InterPro" id="IPR001046">
    <property type="entry name" value="NRAMP_fam"/>
</dbReference>
<proteinExistence type="inferred from homology"/>
<feature type="transmembrane region" description="Helical" evidence="7">
    <location>
        <begin position="155"/>
        <end position="174"/>
    </location>
</feature>
<feature type="transmembrane region" description="Helical" evidence="7">
    <location>
        <begin position="404"/>
        <end position="422"/>
    </location>
</feature>
<evidence type="ECO:0000256" key="1">
    <source>
        <dbReference type="ARBA" id="ARBA00004141"/>
    </source>
</evidence>
<dbReference type="PANTHER" id="PTHR11706">
    <property type="entry name" value="SOLUTE CARRIER PROTEIN FAMILY 11 MEMBER"/>
    <property type="match status" value="1"/>
</dbReference>
<evidence type="ECO:0000256" key="7">
    <source>
        <dbReference type="SAM" id="Phobius"/>
    </source>
</evidence>
<dbReference type="Proteomes" id="UP001152523">
    <property type="component" value="Unassembled WGS sequence"/>
</dbReference>
<dbReference type="GO" id="GO:0005384">
    <property type="term" value="F:manganese ion transmembrane transporter activity"/>
    <property type="evidence" value="ECO:0007669"/>
    <property type="project" value="TreeGrafter"/>
</dbReference>
<dbReference type="NCBIfam" id="NF037982">
    <property type="entry name" value="Nramp_1"/>
    <property type="match status" value="1"/>
</dbReference>
<feature type="transmembrane region" description="Helical" evidence="7">
    <location>
        <begin position="474"/>
        <end position="493"/>
    </location>
</feature>
<dbReference type="PRINTS" id="PR00447">
    <property type="entry name" value="NATRESASSCMP"/>
</dbReference>
<dbReference type="GO" id="GO:0016020">
    <property type="term" value="C:membrane"/>
    <property type="evidence" value="ECO:0007669"/>
    <property type="project" value="UniProtKB-SubCell"/>
</dbReference>
<evidence type="ECO:0000313" key="8">
    <source>
        <dbReference type="EMBL" id="CAH9111076.1"/>
    </source>
</evidence>
<feature type="region of interest" description="Disordered" evidence="6">
    <location>
        <begin position="1"/>
        <end position="42"/>
    </location>
</feature>
<keyword evidence="4 7" id="KW-1133">Transmembrane helix</keyword>
<protein>
    <submittedName>
        <fullName evidence="8">Uncharacterized protein</fullName>
    </submittedName>
</protein>
<evidence type="ECO:0000256" key="4">
    <source>
        <dbReference type="ARBA" id="ARBA00022989"/>
    </source>
</evidence>
<keyword evidence="9" id="KW-1185">Reference proteome</keyword>
<name>A0AAV0DZC2_9ASTE</name>
<dbReference type="GO" id="GO:0005802">
    <property type="term" value="C:trans-Golgi network"/>
    <property type="evidence" value="ECO:0007669"/>
    <property type="project" value="TreeGrafter"/>
</dbReference>
<sequence length="547" mass="59784">MSSASAPSEETTPLNSKDEEHRNLLLPSPSPPPSSIPLTELDERRVEAGIEYESQEKLVAVDIESEDADGVDHSTVPPFSWRQLWRFTGPGFLMSIAFLDPGNLEGDLQSGAIAGYSLLWLLMWATGMGLLIQLLSARLGVATGRHLAELCREEYPYWAGLLLWFMAEVALIGADIQEVIGSAIAIKILSRGVIPLWAGVVITASDCFLILVLENYGVRKLEAVFAVLISTMAFAFAWMFGDAGPSGRELLTGLLIPRLSSRTIRQAVGVVGCVIMPHNVFLHSALVQSREINTKKKGQVQEALNYYTIESSGALLISFMINLFVTTVFAKGFYGSKQAGSIGLVNAGQYLEEKYGGGMFPILYIWGIGLLAAGQSSTLTGTYAGQFIMGGFLDLRLKKWMRALITRSFAILPTVVVALVFHRTESSLDVLNEWLNVLQSVQIPFALVPLLTLVSKEEVMGSFKIGPFIEKTAWTVAILVMVINGYLLLDFFIVEVNGLLFGLLVCAGTAGYIAFIVYLILHGGGPIANWLKFWINEVYSHACGNER</sequence>
<comment type="subcellular location">
    <subcellularLocation>
        <location evidence="1">Membrane</location>
        <topology evidence="1">Multi-pass membrane protein</topology>
    </subcellularLocation>
</comment>
<dbReference type="GO" id="GO:0015086">
    <property type="term" value="F:cadmium ion transmembrane transporter activity"/>
    <property type="evidence" value="ECO:0007669"/>
    <property type="project" value="TreeGrafter"/>
</dbReference>
<dbReference type="NCBIfam" id="TIGR01197">
    <property type="entry name" value="nramp"/>
    <property type="match status" value="1"/>
</dbReference>